<feature type="compositionally biased region" description="Polar residues" evidence="1">
    <location>
        <begin position="184"/>
        <end position="209"/>
    </location>
</feature>
<feature type="region of interest" description="Disordered" evidence="1">
    <location>
        <begin position="35"/>
        <end position="61"/>
    </location>
</feature>
<dbReference type="OrthoDB" id="443402at2759"/>
<dbReference type="Proteomes" id="UP000799444">
    <property type="component" value="Unassembled WGS sequence"/>
</dbReference>
<comment type="caution">
    <text evidence="3">The sequence shown here is derived from an EMBL/GenBank/DDBJ whole genome shotgun (WGS) entry which is preliminary data.</text>
</comment>
<feature type="transmembrane region" description="Helical" evidence="2">
    <location>
        <begin position="712"/>
        <end position="733"/>
    </location>
</feature>
<reference evidence="3" key="1">
    <citation type="journal article" date="2020" name="Stud. Mycol.">
        <title>101 Dothideomycetes genomes: a test case for predicting lifestyles and emergence of pathogens.</title>
        <authorList>
            <person name="Haridas S."/>
            <person name="Albert R."/>
            <person name="Binder M."/>
            <person name="Bloem J."/>
            <person name="Labutti K."/>
            <person name="Salamov A."/>
            <person name="Andreopoulos B."/>
            <person name="Baker S."/>
            <person name="Barry K."/>
            <person name="Bills G."/>
            <person name="Bluhm B."/>
            <person name="Cannon C."/>
            <person name="Castanera R."/>
            <person name="Culley D."/>
            <person name="Daum C."/>
            <person name="Ezra D."/>
            <person name="Gonzalez J."/>
            <person name="Henrissat B."/>
            <person name="Kuo A."/>
            <person name="Liang C."/>
            <person name="Lipzen A."/>
            <person name="Lutzoni F."/>
            <person name="Magnuson J."/>
            <person name="Mondo S."/>
            <person name="Nolan M."/>
            <person name="Ohm R."/>
            <person name="Pangilinan J."/>
            <person name="Park H.-J."/>
            <person name="Ramirez L."/>
            <person name="Alfaro M."/>
            <person name="Sun H."/>
            <person name="Tritt A."/>
            <person name="Yoshinaga Y."/>
            <person name="Zwiers L.-H."/>
            <person name="Turgeon B."/>
            <person name="Goodwin S."/>
            <person name="Spatafora J."/>
            <person name="Crous P."/>
            <person name="Grigoriev I."/>
        </authorList>
    </citation>
    <scope>NUCLEOTIDE SEQUENCE</scope>
    <source>
        <strain evidence="3">CBS 125425</strain>
    </source>
</reference>
<feature type="compositionally biased region" description="Polar residues" evidence="1">
    <location>
        <begin position="514"/>
        <end position="524"/>
    </location>
</feature>
<feature type="region of interest" description="Disordered" evidence="1">
    <location>
        <begin position="105"/>
        <end position="209"/>
    </location>
</feature>
<dbReference type="AlphaFoldDB" id="A0A9P4V528"/>
<feature type="region of interest" description="Disordered" evidence="1">
    <location>
        <begin position="497"/>
        <end position="524"/>
    </location>
</feature>
<evidence type="ECO:0000313" key="4">
    <source>
        <dbReference type="Proteomes" id="UP000799444"/>
    </source>
</evidence>
<evidence type="ECO:0000313" key="3">
    <source>
        <dbReference type="EMBL" id="KAF2737011.1"/>
    </source>
</evidence>
<keyword evidence="4" id="KW-1185">Reference proteome</keyword>
<sequence length="770" mass="87055">MVTSYCRKHTQADFFREALLLQALRSRSIGGYTTSNTMGNVMGAETSKADPRPASRPREPSKHVSRWVYVYSDGRRGTLERLFPCRKARGEKLCNNVKRRTVHITEDQDDDNYPHTSSTETGHSAAIERARQRSSLYADSDSEEAPQRRPVRYPPTIIHNPPSLFSPSISKNPPETRNEFRPSRTGSHRNSTTSQNALTNTDLDSQHSLAPPIQTNELMAEHTLHGSSLHSSSTTFEQASTATARVEHNALTTTNKSPIEPSISIDATNKLHTSPLAGVIKEAKLAHNVISAERSLSERGNVVAEILAHQLWANMRVEFTNTEKSQLSQHKLRQSIPRLLRQFALSLELENHLNKDTRPNTVAYMLLRNSVSISSTILARVEEFLGQNTSKAVSGKINKVGSIPIDPPDSIKGSINKEEYLSRSSSDVGEESSEYHTMIIPPNTFYKNCGERRSAIVPFKFAEDFFQIIKQYAGTTSSGSSSNQVIDLQSLQSQQQGSSADSAAGSASQPSIPPDQSTQLSSGQPAGTIIPRVYTISGRVLMIVESGSSHYLAQILVNGRTTREFFRELRSEYLRLRGYIRRFFSFWRFSRCDFYRFEKFDELGFAPRVPNEYPEAADPNYVYNPQPMIPIPPISSHEFKKRFDSCSWQFFCRRHFLQFTKSCHCFARTSKAHSRDVLHLLPKKLSQLDESSEQRMFFWGLYARQEISFLGILAYNIVCMSPMVWIFFMWCFVWEQKGDLQNASVPLGLMGAMLSLFWSTYLGSLRFGRD</sequence>
<organism evidence="3 4">
    <name type="scientific">Polyplosphaeria fusca</name>
    <dbReference type="NCBI Taxonomy" id="682080"/>
    <lineage>
        <taxon>Eukaryota</taxon>
        <taxon>Fungi</taxon>
        <taxon>Dikarya</taxon>
        <taxon>Ascomycota</taxon>
        <taxon>Pezizomycotina</taxon>
        <taxon>Dothideomycetes</taxon>
        <taxon>Pleosporomycetidae</taxon>
        <taxon>Pleosporales</taxon>
        <taxon>Tetraplosphaeriaceae</taxon>
        <taxon>Polyplosphaeria</taxon>
    </lineage>
</organism>
<evidence type="ECO:0000256" key="1">
    <source>
        <dbReference type="SAM" id="MobiDB-lite"/>
    </source>
</evidence>
<gene>
    <name evidence="3" type="ORF">EJ04DRAFT_550830</name>
</gene>
<keyword evidence="2" id="KW-1133">Transmembrane helix</keyword>
<name>A0A9P4V528_9PLEO</name>
<keyword evidence="2" id="KW-0812">Transmembrane</keyword>
<accession>A0A9P4V528</accession>
<feature type="compositionally biased region" description="Polar residues" evidence="1">
    <location>
        <begin position="163"/>
        <end position="173"/>
    </location>
</feature>
<feature type="compositionally biased region" description="Basic and acidic residues" evidence="1">
    <location>
        <begin position="47"/>
        <end position="61"/>
    </location>
</feature>
<feature type="compositionally biased region" description="Low complexity" evidence="1">
    <location>
        <begin position="497"/>
        <end position="509"/>
    </location>
</feature>
<proteinExistence type="predicted"/>
<dbReference type="EMBL" id="ML996119">
    <property type="protein sequence ID" value="KAF2737011.1"/>
    <property type="molecule type" value="Genomic_DNA"/>
</dbReference>
<feature type="transmembrane region" description="Helical" evidence="2">
    <location>
        <begin position="745"/>
        <end position="764"/>
    </location>
</feature>
<evidence type="ECO:0000256" key="2">
    <source>
        <dbReference type="SAM" id="Phobius"/>
    </source>
</evidence>
<protein>
    <submittedName>
        <fullName evidence="3">Uncharacterized protein</fullName>
    </submittedName>
</protein>
<keyword evidence="2" id="KW-0472">Membrane</keyword>